<evidence type="ECO:0000313" key="9">
    <source>
        <dbReference type="EMBL" id="EOR92756.1"/>
    </source>
</evidence>
<dbReference type="GO" id="GO:0030246">
    <property type="term" value="F:carbohydrate binding"/>
    <property type="evidence" value="ECO:0007669"/>
    <property type="project" value="InterPro"/>
</dbReference>
<dbReference type="Pfam" id="PF14508">
    <property type="entry name" value="GH97_N"/>
    <property type="match status" value="1"/>
</dbReference>
<dbReference type="Gene3D" id="3.20.20.70">
    <property type="entry name" value="Aldolase class I"/>
    <property type="match status" value="1"/>
</dbReference>
<dbReference type="InterPro" id="IPR019563">
    <property type="entry name" value="GH97_catalytic"/>
</dbReference>
<feature type="domain" description="Glycosyl-hydrolase 97 catalytic" evidence="6">
    <location>
        <begin position="292"/>
        <end position="434"/>
    </location>
</feature>
<evidence type="ECO:0000259" key="6">
    <source>
        <dbReference type="Pfam" id="PF10566"/>
    </source>
</evidence>
<dbReference type="PATRIC" id="fig|1150600.3.peg.3999"/>
<protein>
    <submittedName>
        <fullName evidence="9">Maltodextrin glucosidase</fullName>
        <ecNumber evidence="9">3.2.1.20</ecNumber>
    </submittedName>
</protein>
<sequence length="638" mass="71790">MIMKRGLLMIFLFGTLTSFKNQSDNFNINSPDGKVNLKISSINKKLNYQVKWAGQEMLGLSKLAIFPGGDLTIIDSKITEYNKTWKPVWEQFSSINNHYQQLELGIVSNKVKGKLYARVYDEGVAFRFVLQKGNKPKTANFYCTYNLPKGSNYFAPNGENEPIGPLQLSGLDDFQKAGNKGGSRKAIPVPLVVETPNHSFAALLESDLFVAKGFKNMNIDLDQNKIVSNNEASLTDDELISPWRVIVLGKTAGDLVVNTLTQNLATPCQIENTDWIKPGKTLWDWRVHGYIAPDGFKYGVNTESYMRFIDFAAAKDIDYFLIDDEWYTKVTKGHFEMSDKLDLQKVISYAKQKKVKLMLYYDIKHGEFGDDELFPYYQLLGMKGIKYGFMGPNVPFTEEAISKSAVNKLLIDFHDSPVPMTGVHRTYPNAISREYCHGQQDSRKAFTPEAFIKMALINAITGPLDMNNGNFDLLGINAGKREKGPKELNSYFSTVSSEAARTLIIFSGLVCIPDAPEAYAAKADLFEFVQKLPVGKWDESRILNSKMGDYITTARRHGKEWFIGSVYNQKGGTLNINLDFLDANQKYDVTYYEDTKETNCKTNPESYQVRQGTVKKGDVIKAVLAPGGGHCMWIRAAK</sequence>
<accession>R9GM43</accession>
<keyword evidence="3 9" id="KW-0378">Hydrolase</keyword>
<gene>
    <name evidence="9" type="ORF">ADIARSV_4038</name>
</gene>
<comment type="caution">
    <text evidence="9">The sequence shown here is derived from an EMBL/GenBank/DDBJ whole genome shotgun (WGS) entry which is preliminary data.</text>
</comment>
<dbReference type="GO" id="GO:0004558">
    <property type="term" value="F:alpha-1,4-glucosidase activity"/>
    <property type="evidence" value="ECO:0007669"/>
    <property type="project" value="UniProtKB-EC"/>
</dbReference>
<dbReference type="eggNOG" id="COG1082">
    <property type="taxonomic scope" value="Bacteria"/>
</dbReference>
<proteinExistence type="predicted"/>
<evidence type="ECO:0000259" key="8">
    <source>
        <dbReference type="Pfam" id="PF14509"/>
    </source>
</evidence>
<keyword evidence="4" id="KW-0106">Calcium</keyword>
<evidence type="ECO:0000256" key="5">
    <source>
        <dbReference type="ARBA" id="ARBA00023295"/>
    </source>
</evidence>
<evidence type="ECO:0000313" key="10">
    <source>
        <dbReference type="Proteomes" id="UP000014174"/>
    </source>
</evidence>
<dbReference type="AlphaFoldDB" id="R9GM43"/>
<dbReference type="EMBL" id="AQPN01000143">
    <property type="protein sequence ID" value="EOR92756.1"/>
    <property type="molecule type" value="Genomic_DNA"/>
</dbReference>
<evidence type="ECO:0000256" key="1">
    <source>
        <dbReference type="ARBA" id="ARBA00001913"/>
    </source>
</evidence>
<dbReference type="InterPro" id="IPR014718">
    <property type="entry name" value="GH-type_carb-bd"/>
</dbReference>
<dbReference type="Pfam" id="PF10566">
    <property type="entry name" value="Glyco_hydro_97"/>
    <property type="match status" value="1"/>
</dbReference>
<dbReference type="Proteomes" id="UP000014174">
    <property type="component" value="Unassembled WGS sequence"/>
</dbReference>
<dbReference type="PANTHER" id="PTHR35803">
    <property type="entry name" value="GLUCAN 1,4-ALPHA-GLUCOSIDASE SUSB-RELATED"/>
    <property type="match status" value="1"/>
</dbReference>
<evidence type="ECO:0000259" key="7">
    <source>
        <dbReference type="Pfam" id="PF14508"/>
    </source>
</evidence>
<dbReference type="InterPro" id="IPR013780">
    <property type="entry name" value="Glyco_hydro_b"/>
</dbReference>
<evidence type="ECO:0000256" key="3">
    <source>
        <dbReference type="ARBA" id="ARBA00022801"/>
    </source>
</evidence>
<reference evidence="9 10" key="1">
    <citation type="journal article" date="2013" name="Genome Announc.">
        <title>Draft Genome Sequence of Arcticibacter svalbardensis Strain MN12-7T, a Member of the Family Sphingobacteriaceae Isolated from an Arctic Soil Sample.</title>
        <authorList>
            <person name="Shivaji S."/>
            <person name="Ara S."/>
            <person name="Prasad S."/>
            <person name="Manasa B.P."/>
            <person name="Begum Z."/>
            <person name="Singh A."/>
            <person name="Kumar Pinnaka A."/>
        </authorList>
    </citation>
    <scope>NUCLEOTIDE SEQUENCE [LARGE SCALE GENOMIC DNA]</scope>
    <source>
        <strain evidence="9 10">MN12-7</strain>
    </source>
</reference>
<dbReference type="STRING" id="1150600.ADIARSV_4038"/>
<evidence type="ECO:0000256" key="2">
    <source>
        <dbReference type="ARBA" id="ARBA00011245"/>
    </source>
</evidence>
<evidence type="ECO:0000256" key="4">
    <source>
        <dbReference type="ARBA" id="ARBA00022837"/>
    </source>
</evidence>
<dbReference type="EC" id="3.2.1.20" evidence="9"/>
<dbReference type="InterPro" id="IPR017853">
    <property type="entry name" value="GH"/>
</dbReference>
<name>R9GM43_9SPHI</name>
<keyword evidence="5 9" id="KW-0326">Glycosidase</keyword>
<dbReference type="Gene3D" id="2.70.98.10">
    <property type="match status" value="1"/>
</dbReference>
<keyword evidence="10" id="KW-1185">Reference proteome</keyword>
<dbReference type="InterPro" id="IPR013785">
    <property type="entry name" value="Aldolase_TIM"/>
</dbReference>
<dbReference type="InterPro" id="IPR029483">
    <property type="entry name" value="GH97_C"/>
</dbReference>
<feature type="domain" description="Glycosyl-hydrolase 97 N-terminal" evidence="7">
    <location>
        <begin position="28"/>
        <end position="267"/>
    </location>
</feature>
<organism evidence="9 10">
    <name type="scientific">Arcticibacter svalbardensis MN12-7</name>
    <dbReference type="NCBI Taxonomy" id="1150600"/>
    <lineage>
        <taxon>Bacteria</taxon>
        <taxon>Pseudomonadati</taxon>
        <taxon>Bacteroidota</taxon>
        <taxon>Sphingobacteriia</taxon>
        <taxon>Sphingobacteriales</taxon>
        <taxon>Sphingobacteriaceae</taxon>
        <taxon>Arcticibacter</taxon>
    </lineage>
</organism>
<comment type="cofactor">
    <cofactor evidence="1">
        <name>Ca(2+)</name>
        <dbReference type="ChEBI" id="CHEBI:29108"/>
    </cofactor>
</comment>
<dbReference type="InterPro" id="IPR029486">
    <property type="entry name" value="GH97_N"/>
</dbReference>
<dbReference type="InterPro" id="IPR052720">
    <property type="entry name" value="Glycosyl_hydrolase_97"/>
</dbReference>
<comment type="subunit">
    <text evidence="2">Monomer.</text>
</comment>
<dbReference type="Pfam" id="PF14509">
    <property type="entry name" value="GH97_C"/>
    <property type="match status" value="1"/>
</dbReference>
<dbReference type="SUPFAM" id="SSF51445">
    <property type="entry name" value="(Trans)glycosidases"/>
    <property type="match status" value="1"/>
</dbReference>
<dbReference type="Gene3D" id="2.60.40.1180">
    <property type="entry name" value="Golgi alpha-mannosidase II"/>
    <property type="match status" value="1"/>
</dbReference>
<feature type="domain" description="Glycosyl-hydrolase 97 C-terminal oligomerisation" evidence="8">
    <location>
        <begin position="536"/>
        <end position="634"/>
    </location>
</feature>